<evidence type="ECO:0000313" key="3">
    <source>
        <dbReference type="Proteomes" id="UP000322225"/>
    </source>
</evidence>
<evidence type="ECO:0000313" key="2">
    <source>
        <dbReference type="EMBL" id="WWD22583.1"/>
    </source>
</evidence>
<dbReference type="AlphaFoldDB" id="A0A5M6BUG3"/>
<gene>
    <name evidence="2" type="ORF">CI109_107076</name>
</gene>
<reference evidence="2" key="2">
    <citation type="submission" date="2024-01" db="EMBL/GenBank/DDBJ databases">
        <title>Comparative genomics of Cryptococcus and Kwoniella reveals pathogenesis evolution and contrasting modes of karyotype evolution via chromosome fusion or intercentromeric recombination.</title>
        <authorList>
            <person name="Coelho M.A."/>
            <person name="David-Palma M."/>
            <person name="Shea T."/>
            <person name="Bowers K."/>
            <person name="McGinley-Smith S."/>
            <person name="Mohammad A.W."/>
            <person name="Gnirke A."/>
            <person name="Yurkov A.M."/>
            <person name="Nowrousian M."/>
            <person name="Sun S."/>
            <person name="Cuomo C.A."/>
            <person name="Heitman J."/>
        </authorList>
    </citation>
    <scope>NUCLEOTIDE SEQUENCE</scope>
    <source>
        <strain evidence="2">CBS 12478</strain>
    </source>
</reference>
<dbReference type="Gene3D" id="3.40.50.360">
    <property type="match status" value="1"/>
</dbReference>
<proteinExistence type="inferred from homology"/>
<dbReference type="Pfam" id="PF05368">
    <property type="entry name" value="NmrA"/>
    <property type="match status" value="1"/>
</dbReference>
<dbReference type="Pfam" id="PF03358">
    <property type="entry name" value="FMN_red"/>
    <property type="match status" value="1"/>
</dbReference>
<evidence type="ECO:0000256" key="1">
    <source>
        <dbReference type="ARBA" id="ARBA00006961"/>
    </source>
</evidence>
<organism evidence="2 3">
    <name type="scientific">Kwoniella shandongensis</name>
    <dbReference type="NCBI Taxonomy" id="1734106"/>
    <lineage>
        <taxon>Eukaryota</taxon>
        <taxon>Fungi</taxon>
        <taxon>Dikarya</taxon>
        <taxon>Basidiomycota</taxon>
        <taxon>Agaricomycotina</taxon>
        <taxon>Tremellomycetes</taxon>
        <taxon>Tremellales</taxon>
        <taxon>Cryptococcaceae</taxon>
        <taxon>Kwoniella</taxon>
    </lineage>
</organism>
<dbReference type="RefSeq" id="XP_031858143.1">
    <property type="nucleotide sequence ID" value="XM_032007604.1"/>
</dbReference>
<name>A0A5M6BUG3_9TREE</name>
<dbReference type="NCBIfam" id="TIGR01755">
    <property type="entry name" value="flav_wrbA"/>
    <property type="match status" value="1"/>
</dbReference>
<dbReference type="GO" id="GO:0016020">
    <property type="term" value="C:membrane"/>
    <property type="evidence" value="ECO:0007669"/>
    <property type="project" value="TreeGrafter"/>
</dbReference>
<dbReference type="InterPro" id="IPR010089">
    <property type="entry name" value="Flavoprotein_WrbA-like"/>
</dbReference>
<dbReference type="InterPro" id="IPR005025">
    <property type="entry name" value="FMN_Rdtase-like_dom"/>
</dbReference>
<dbReference type="SUPFAM" id="SSF51735">
    <property type="entry name" value="NAD(P)-binding Rossmann-fold domains"/>
    <property type="match status" value="1"/>
</dbReference>
<dbReference type="EMBL" id="CP144063">
    <property type="protein sequence ID" value="WWD22583.1"/>
    <property type="molecule type" value="Genomic_DNA"/>
</dbReference>
<dbReference type="PANTHER" id="PTHR30546">
    <property type="entry name" value="FLAVODOXIN-RELATED PROTEIN WRBA-RELATED"/>
    <property type="match status" value="1"/>
</dbReference>
<protein>
    <submittedName>
        <fullName evidence="2">NAD(P)H:quinone oxidoreductase, type IV</fullName>
    </submittedName>
</protein>
<dbReference type="InterPro" id="IPR029039">
    <property type="entry name" value="Flavoprotein-like_sf"/>
</dbReference>
<dbReference type="OrthoDB" id="504689at2759"/>
<dbReference type="InterPro" id="IPR008254">
    <property type="entry name" value="Flavodoxin/NO_synth"/>
</dbReference>
<comment type="similarity">
    <text evidence="1">Belongs to the WrbA family.</text>
</comment>
<dbReference type="PANTHER" id="PTHR30546:SF23">
    <property type="entry name" value="FLAVOPROTEIN-LIKE PROTEIN YCP4-RELATED"/>
    <property type="match status" value="1"/>
</dbReference>
<dbReference type="GO" id="GO:0010181">
    <property type="term" value="F:FMN binding"/>
    <property type="evidence" value="ECO:0007669"/>
    <property type="project" value="InterPro"/>
</dbReference>
<dbReference type="Gene3D" id="3.40.50.720">
    <property type="entry name" value="NAD(P)-binding Rossmann-like Domain"/>
    <property type="match status" value="1"/>
</dbReference>
<dbReference type="GeneID" id="43591775"/>
<reference evidence="2" key="1">
    <citation type="submission" date="2017-08" db="EMBL/GenBank/DDBJ databases">
        <authorList>
            <person name="Cuomo C."/>
            <person name="Billmyre B."/>
            <person name="Heitman J."/>
        </authorList>
    </citation>
    <scope>NUCLEOTIDE SEQUENCE</scope>
    <source>
        <strain evidence="2">CBS 12478</strain>
    </source>
</reference>
<dbReference type="PROSITE" id="PS50902">
    <property type="entry name" value="FLAVODOXIN_LIKE"/>
    <property type="match status" value="1"/>
</dbReference>
<dbReference type="GO" id="GO:0003955">
    <property type="term" value="F:NAD(P)H dehydrogenase (quinone) activity"/>
    <property type="evidence" value="ECO:0007669"/>
    <property type="project" value="InterPro"/>
</dbReference>
<dbReference type="InterPro" id="IPR036291">
    <property type="entry name" value="NAD(P)-bd_dom_sf"/>
</dbReference>
<keyword evidence="3" id="KW-1185">Reference proteome</keyword>
<sequence length="514" mass="55876">MTTKMNKTIVVFGATGLQGTAMIRALTTSDPTWTILALTRNPTSPSSQKLASYPGVKLVKVDANCMEEPDKVFASLGMEKGDVHGVFSVQGYENDANIVKFGCAIADAAKDFGVKHFVYSSCDFGGLDDTGCSIFEVKRTVENHIKSIDLPYTFLRPVQFMETWTPETPFPFKIGRTVTMKYTYSSPDTDKRLQLISTRDIGIVAAKAFINGPGWKNGIVRLAGDQLNPKQLDAVYQEVLGTKVPLVPWFLALTAKKFVPVVKGFSEFFAKQGWNVDIDELRRDIPELEDYRTFLKRYKAEKGMSVAAKPIIVVAFYSTYGHITSLAEEVIKGAEESGAIVKPYFIEETLPKEVLEKMYAGGSLAPKYPLITPEDLKEADGIIFGAPTRYGRLPAQVSAFFDKTGGLWATGALTGKFVSLFTSAAGQHSGHESTALTTYPFFAHHGMVYVPIGYSDPVVGNIDGVQGGSPYGASLIAGSDGSKQATANDLQVARHQGKYFGSFVGTFVKGKNAA</sequence>
<dbReference type="FunFam" id="3.40.50.360:FF:000001">
    <property type="entry name" value="NAD(P)H dehydrogenase (Quinone) FQR1-like"/>
    <property type="match status" value="1"/>
</dbReference>
<dbReference type="KEGG" id="ksn:43591775"/>
<dbReference type="NCBIfam" id="NF002999">
    <property type="entry name" value="PRK03767.1"/>
    <property type="match status" value="1"/>
</dbReference>
<dbReference type="Gene3D" id="3.90.25.10">
    <property type="entry name" value="UDP-galactose 4-epimerase, domain 1"/>
    <property type="match status" value="1"/>
</dbReference>
<dbReference type="SUPFAM" id="SSF52218">
    <property type="entry name" value="Flavoproteins"/>
    <property type="match status" value="1"/>
</dbReference>
<accession>A0A5M6BUG3</accession>
<dbReference type="InterPro" id="IPR008030">
    <property type="entry name" value="NmrA-like"/>
</dbReference>
<dbReference type="Proteomes" id="UP000322225">
    <property type="component" value="Chromosome 13"/>
</dbReference>